<evidence type="ECO:0000313" key="2">
    <source>
        <dbReference type="EMBL" id="VDK47021.1"/>
    </source>
</evidence>
<dbReference type="CDD" id="cd00590">
    <property type="entry name" value="RRM_SF"/>
    <property type="match status" value="1"/>
</dbReference>
<organism evidence="4">
    <name type="scientific">Anisakis simplex</name>
    <name type="common">Herring worm</name>
    <dbReference type="NCBI Taxonomy" id="6269"/>
    <lineage>
        <taxon>Eukaryota</taxon>
        <taxon>Metazoa</taxon>
        <taxon>Ecdysozoa</taxon>
        <taxon>Nematoda</taxon>
        <taxon>Chromadorea</taxon>
        <taxon>Rhabditida</taxon>
        <taxon>Spirurina</taxon>
        <taxon>Ascaridomorpha</taxon>
        <taxon>Ascaridoidea</taxon>
        <taxon>Anisakidae</taxon>
        <taxon>Anisakis</taxon>
        <taxon>Anisakis simplex complex</taxon>
    </lineage>
</organism>
<evidence type="ECO:0000313" key="4">
    <source>
        <dbReference type="WBParaSite" id="ASIM_0001282601-mRNA-1"/>
    </source>
</evidence>
<dbReference type="AlphaFoldDB" id="A0A0M3JWY2"/>
<feature type="region of interest" description="Disordered" evidence="1">
    <location>
        <begin position="88"/>
        <end position="114"/>
    </location>
</feature>
<protein>
    <submittedName>
        <fullName evidence="4">RRM domain-containing protein</fullName>
    </submittedName>
</protein>
<evidence type="ECO:0000256" key="1">
    <source>
        <dbReference type="SAM" id="MobiDB-lite"/>
    </source>
</evidence>
<sequence>MTTDPTSAETKMWLFQIGLVEKVVLHQYSDGNPKDALVVFNDVKSVNDAIRYLHKKDVYGERLCIRPLRGYARYDGAMNSGHCYAIKKTNNNGNKTQSDPSQRHKSSMPEFTQL</sequence>
<dbReference type="Proteomes" id="UP000267096">
    <property type="component" value="Unassembled WGS sequence"/>
</dbReference>
<keyword evidence="3" id="KW-1185">Reference proteome</keyword>
<reference evidence="2 3" key="2">
    <citation type="submission" date="2018-11" db="EMBL/GenBank/DDBJ databases">
        <authorList>
            <consortium name="Pathogen Informatics"/>
        </authorList>
    </citation>
    <scope>NUCLEOTIDE SEQUENCE [LARGE SCALE GENOMIC DNA]</scope>
</reference>
<dbReference type="WBParaSite" id="ASIM_0001282601-mRNA-1">
    <property type="protein sequence ID" value="ASIM_0001282601-mRNA-1"/>
    <property type="gene ID" value="ASIM_0001282601"/>
</dbReference>
<dbReference type="InterPro" id="IPR012677">
    <property type="entry name" value="Nucleotide-bd_a/b_plait_sf"/>
</dbReference>
<accession>A0A0M3JWY2</accession>
<feature type="compositionally biased region" description="Polar residues" evidence="1">
    <location>
        <begin position="88"/>
        <end position="100"/>
    </location>
</feature>
<proteinExistence type="predicted"/>
<evidence type="ECO:0000313" key="3">
    <source>
        <dbReference type="Proteomes" id="UP000267096"/>
    </source>
</evidence>
<dbReference type="GO" id="GO:0003676">
    <property type="term" value="F:nucleic acid binding"/>
    <property type="evidence" value="ECO:0007669"/>
    <property type="project" value="InterPro"/>
</dbReference>
<dbReference type="EMBL" id="UYRR01031164">
    <property type="protein sequence ID" value="VDK47021.1"/>
    <property type="molecule type" value="Genomic_DNA"/>
</dbReference>
<dbReference type="SUPFAM" id="SSF54928">
    <property type="entry name" value="RNA-binding domain, RBD"/>
    <property type="match status" value="1"/>
</dbReference>
<dbReference type="Gene3D" id="3.30.70.330">
    <property type="match status" value="1"/>
</dbReference>
<dbReference type="InterPro" id="IPR035979">
    <property type="entry name" value="RBD_domain_sf"/>
</dbReference>
<reference evidence="4" key="1">
    <citation type="submission" date="2017-02" db="UniProtKB">
        <authorList>
            <consortium name="WormBaseParasite"/>
        </authorList>
    </citation>
    <scope>IDENTIFICATION</scope>
</reference>
<name>A0A0M3JWY2_ANISI</name>
<gene>
    <name evidence="2" type="ORF">ASIM_LOCUS12292</name>
</gene>